<keyword evidence="2" id="KW-1185">Reference proteome</keyword>
<name>A0A0A6PK96_9GAMM</name>
<protein>
    <submittedName>
        <fullName evidence="1">Uncharacterized protein</fullName>
    </submittedName>
</protein>
<comment type="caution">
    <text evidence="1">The sequence shown here is derived from an EMBL/GenBank/DDBJ whole genome shotgun (WGS) entry which is preliminary data.</text>
</comment>
<evidence type="ECO:0000313" key="1">
    <source>
        <dbReference type="EMBL" id="KHD06931.1"/>
    </source>
</evidence>
<accession>A0A0A6PK96</accession>
<proteinExistence type="predicted"/>
<dbReference type="AlphaFoldDB" id="A0A0A6PK96"/>
<gene>
    <name evidence="1" type="ORF">PN36_23900</name>
</gene>
<reference evidence="1 2" key="1">
    <citation type="journal article" date="2016" name="Front. Microbiol.">
        <title>Single-Cell (Meta-)Genomics of a Dimorphic Candidatus Thiomargarita nelsonii Reveals Genomic Plasticity.</title>
        <authorList>
            <person name="Flood B.E."/>
            <person name="Fliss P."/>
            <person name="Jones D.S."/>
            <person name="Dick G.J."/>
            <person name="Jain S."/>
            <person name="Kaster A.K."/>
            <person name="Winkel M."/>
            <person name="Mussmann M."/>
            <person name="Bailey J."/>
        </authorList>
    </citation>
    <scope>NUCLEOTIDE SEQUENCE [LARGE SCALE GENOMIC DNA]</scope>
    <source>
        <strain evidence="1">Hydrate Ridge</strain>
    </source>
</reference>
<evidence type="ECO:0000313" key="2">
    <source>
        <dbReference type="Proteomes" id="UP000030428"/>
    </source>
</evidence>
<organism evidence="1 2">
    <name type="scientific">Candidatus Thiomargarita nelsonii</name>
    <dbReference type="NCBI Taxonomy" id="1003181"/>
    <lineage>
        <taxon>Bacteria</taxon>
        <taxon>Pseudomonadati</taxon>
        <taxon>Pseudomonadota</taxon>
        <taxon>Gammaproteobacteria</taxon>
        <taxon>Thiotrichales</taxon>
        <taxon>Thiotrichaceae</taxon>
        <taxon>Thiomargarita</taxon>
    </lineage>
</organism>
<dbReference type="Proteomes" id="UP000030428">
    <property type="component" value="Unassembled WGS sequence"/>
</dbReference>
<sequence>MSLKPENRGGRRPGAGRKSHWFVDGKTCLVRIPEKFRDKVIEYARLLEREEIQKSTNSLNEKAELRS</sequence>
<dbReference type="EMBL" id="JSZA02000120">
    <property type="protein sequence ID" value="KHD06931.1"/>
    <property type="molecule type" value="Genomic_DNA"/>
</dbReference>